<dbReference type="PROSITE" id="PS50262">
    <property type="entry name" value="G_PROTEIN_RECEP_F1_2"/>
    <property type="match status" value="1"/>
</dbReference>
<accession>A0A5C6P947</accession>
<feature type="transmembrane region" description="Helical" evidence="11">
    <location>
        <begin position="69"/>
        <end position="90"/>
    </location>
</feature>
<dbReference type="PROSITE" id="PS00237">
    <property type="entry name" value="G_PROTEIN_RECEP_F1_1"/>
    <property type="match status" value="1"/>
</dbReference>
<dbReference type="InterPro" id="IPR017452">
    <property type="entry name" value="GPCR_Rhodpsn_7TM"/>
</dbReference>
<keyword evidence="5 9" id="KW-0297">G-protein coupled receptor</keyword>
<keyword evidence="6 11" id="KW-0472">Membrane</keyword>
<dbReference type="InterPro" id="IPR000276">
    <property type="entry name" value="GPCR_Rhodpsn"/>
</dbReference>
<dbReference type="SUPFAM" id="SSF81321">
    <property type="entry name" value="Family A G protein-coupled receptor-like"/>
    <property type="match status" value="1"/>
</dbReference>
<feature type="domain" description="G-protein coupled receptors family 1 profile" evidence="12">
    <location>
        <begin position="48"/>
        <end position="334"/>
    </location>
</feature>
<evidence type="ECO:0000256" key="7">
    <source>
        <dbReference type="ARBA" id="ARBA00023170"/>
    </source>
</evidence>
<dbReference type="InterPro" id="IPR028336">
    <property type="entry name" value="GPR119"/>
</dbReference>
<feature type="region of interest" description="Disordered" evidence="10">
    <location>
        <begin position="398"/>
        <end position="426"/>
    </location>
</feature>
<comment type="caution">
    <text evidence="13">The sequence shown here is derived from an EMBL/GenBank/DDBJ whole genome shotgun (WGS) entry which is preliminary data.</text>
</comment>
<evidence type="ECO:0000313" key="14">
    <source>
        <dbReference type="Proteomes" id="UP000324091"/>
    </source>
</evidence>
<feature type="compositionally biased region" description="Polar residues" evidence="10">
    <location>
        <begin position="398"/>
        <end position="411"/>
    </location>
</feature>
<proteinExistence type="inferred from homology"/>
<gene>
    <name evidence="13" type="ORF">D4764_14G0012310</name>
</gene>
<dbReference type="Proteomes" id="UP000324091">
    <property type="component" value="Chromosome 14"/>
</dbReference>
<keyword evidence="7 9" id="KW-0675">Receptor</keyword>
<evidence type="ECO:0000256" key="4">
    <source>
        <dbReference type="ARBA" id="ARBA00022989"/>
    </source>
</evidence>
<feature type="transmembrane region" description="Helical" evidence="11">
    <location>
        <begin position="318"/>
        <end position="337"/>
    </location>
</feature>
<keyword evidence="14" id="KW-1185">Reference proteome</keyword>
<feature type="transmembrane region" description="Helical" evidence="11">
    <location>
        <begin position="167"/>
        <end position="186"/>
    </location>
</feature>
<evidence type="ECO:0000256" key="9">
    <source>
        <dbReference type="RuleBase" id="RU000688"/>
    </source>
</evidence>
<evidence type="ECO:0000256" key="11">
    <source>
        <dbReference type="SAM" id="Phobius"/>
    </source>
</evidence>
<dbReference type="PRINTS" id="PR00237">
    <property type="entry name" value="GPCRRHODOPSN"/>
</dbReference>
<dbReference type="PANTHER" id="PTHR22750">
    <property type="entry name" value="G-PROTEIN COUPLED RECEPTOR"/>
    <property type="match status" value="1"/>
</dbReference>
<protein>
    <submittedName>
        <fullName evidence="13">Glucose-dependent insulinotropic receptor G-protein coupled receptor 119</fullName>
    </submittedName>
</protein>
<dbReference type="GO" id="GO:0007189">
    <property type="term" value="P:adenylate cyclase-activating G protein-coupled receptor signaling pathway"/>
    <property type="evidence" value="ECO:0007669"/>
    <property type="project" value="InterPro"/>
</dbReference>
<keyword evidence="2" id="KW-1003">Cell membrane</keyword>
<feature type="region of interest" description="Disordered" evidence="10">
    <location>
        <begin position="1"/>
        <end position="21"/>
    </location>
</feature>
<dbReference type="CDD" id="cd15104">
    <property type="entry name" value="7tmA_GPR119_R_insulinotropic_receptor"/>
    <property type="match status" value="1"/>
</dbReference>
<feature type="transmembrane region" description="Helical" evidence="11">
    <location>
        <begin position="33"/>
        <end position="57"/>
    </location>
</feature>
<evidence type="ECO:0000256" key="10">
    <source>
        <dbReference type="SAM" id="MobiDB-lite"/>
    </source>
</evidence>
<comment type="subcellular location">
    <subcellularLocation>
        <location evidence="1">Cell membrane</location>
        <topology evidence="1">Multi-pass membrane protein</topology>
    </subcellularLocation>
</comment>
<dbReference type="GO" id="GO:0005886">
    <property type="term" value="C:plasma membrane"/>
    <property type="evidence" value="ECO:0007669"/>
    <property type="project" value="UniProtKB-SubCell"/>
</dbReference>
<dbReference type="Gene3D" id="1.20.1070.10">
    <property type="entry name" value="Rhodopsin 7-helix transmembrane proteins"/>
    <property type="match status" value="1"/>
</dbReference>
<reference evidence="13 14" key="1">
    <citation type="submission" date="2019-04" db="EMBL/GenBank/DDBJ databases">
        <title>Chromosome genome assembly for Takifugu flavidus.</title>
        <authorList>
            <person name="Xiao S."/>
        </authorList>
    </citation>
    <scope>NUCLEOTIDE SEQUENCE [LARGE SCALE GENOMIC DNA]</scope>
    <source>
        <strain evidence="13">HTHZ2018</strain>
        <tissue evidence="13">Muscle</tissue>
    </source>
</reference>
<keyword evidence="4 11" id="KW-1133">Transmembrane helix</keyword>
<dbReference type="Pfam" id="PF00001">
    <property type="entry name" value="7tm_1"/>
    <property type="match status" value="1"/>
</dbReference>
<evidence type="ECO:0000256" key="3">
    <source>
        <dbReference type="ARBA" id="ARBA00022692"/>
    </source>
</evidence>
<evidence type="ECO:0000313" key="13">
    <source>
        <dbReference type="EMBL" id="TWW75228.1"/>
    </source>
</evidence>
<evidence type="ECO:0000256" key="1">
    <source>
        <dbReference type="ARBA" id="ARBA00004651"/>
    </source>
</evidence>
<evidence type="ECO:0000256" key="6">
    <source>
        <dbReference type="ARBA" id="ARBA00023136"/>
    </source>
</evidence>
<feature type="transmembrane region" description="Helical" evidence="11">
    <location>
        <begin position="124"/>
        <end position="146"/>
    </location>
</feature>
<keyword evidence="3 9" id="KW-0812">Transmembrane</keyword>
<feature type="transmembrane region" description="Helical" evidence="11">
    <location>
        <begin position="278"/>
        <end position="298"/>
    </location>
</feature>
<evidence type="ECO:0000256" key="8">
    <source>
        <dbReference type="ARBA" id="ARBA00023224"/>
    </source>
</evidence>
<comment type="similarity">
    <text evidence="9">Belongs to the G-protein coupled receptor 1 family.</text>
</comment>
<keyword evidence="8 9" id="KW-0807">Transducer</keyword>
<dbReference type="GO" id="GO:0031210">
    <property type="term" value="F:phosphatidylcholine binding"/>
    <property type="evidence" value="ECO:0007669"/>
    <property type="project" value="InterPro"/>
</dbReference>
<evidence type="ECO:0000259" key="12">
    <source>
        <dbReference type="PROSITE" id="PS50262"/>
    </source>
</evidence>
<sequence>MSHLSIEEGSDPSDTGCLEADTHTCPSQVRPGVMAVILSAASGLIISTNLLVAAAVLKMLLKKSSQSWCFVLNLALADFLVGVAITGLAVEDFSMDGDTQKLRRLVSADPSVHSASPEGKFRCLMRMVLVMSPCTASMMSMFFISLDRYAAIKMPLRYSQLCGKGTTAGSLLVLWVSSLMIGFLPVMVQQLQTDSYNGFCSLFAVIRKVCMVIFSMCFFPVLSVFVYIYLDILKIACSHHKQIGLIRRVGSRTTDQRAGPRGHHHQQPRSCFWNHAKALRTVALLVGCFLVLWCPFFVVGMVELLCSGCRLTNVLQNYLWLLGLSNSMINPLVYAFWQKEVRLQLAAMFSCFTGRLLAAGTPSVAERRILPSVVAVAFCVPNDAHIAGSFFVPTYEQGQRSRGATTDQHQLSKGRGTRRQQEPPEQ</sequence>
<name>A0A5C6P947_9TELE</name>
<dbReference type="EMBL" id="RHFK02000006">
    <property type="protein sequence ID" value="TWW75228.1"/>
    <property type="molecule type" value="Genomic_DNA"/>
</dbReference>
<evidence type="ECO:0000256" key="2">
    <source>
        <dbReference type="ARBA" id="ARBA00022475"/>
    </source>
</evidence>
<dbReference type="AlphaFoldDB" id="A0A5C6P947"/>
<feature type="transmembrane region" description="Helical" evidence="11">
    <location>
        <begin position="206"/>
        <end position="230"/>
    </location>
</feature>
<dbReference type="GO" id="GO:0004930">
    <property type="term" value="F:G protein-coupled receptor activity"/>
    <property type="evidence" value="ECO:0007669"/>
    <property type="project" value="UniProtKB-KW"/>
</dbReference>
<evidence type="ECO:0000256" key="5">
    <source>
        <dbReference type="ARBA" id="ARBA00023040"/>
    </source>
</evidence>
<organism evidence="13 14">
    <name type="scientific">Takifugu flavidus</name>
    <name type="common">sansaifugu</name>
    <dbReference type="NCBI Taxonomy" id="433684"/>
    <lineage>
        <taxon>Eukaryota</taxon>
        <taxon>Metazoa</taxon>
        <taxon>Chordata</taxon>
        <taxon>Craniata</taxon>
        <taxon>Vertebrata</taxon>
        <taxon>Euteleostomi</taxon>
        <taxon>Actinopterygii</taxon>
        <taxon>Neopterygii</taxon>
        <taxon>Teleostei</taxon>
        <taxon>Neoteleostei</taxon>
        <taxon>Acanthomorphata</taxon>
        <taxon>Eupercaria</taxon>
        <taxon>Tetraodontiformes</taxon>
        <taxon>Tetradontoidea</taxon>
        <taxon>Tetraodontidae</taxon>
        <taxon>Takifugu</taxon>
    </lineage>
</organism>